<evidence type="ECO:0000313" key="2">
    <source>
        <dbReference type="Proteomes" id="UP001057402"/>
    </source>
</evidence>
<organism evidence="1 2">
    <name type="scientific">Melastoma candidum</name>
    <dbReference type="NCBI Taxonomy" id="119954"/>
    <lineage>
        <taxon>Eukaryota</taxon>
        <taxon>Viridiplantae</taxon>
        <taxon>Streptophyta</taxon>
        <taxon>Embryophyta</taxon>
        <taxon>Tracheophyta</taxon>
        <taxon>Spermatophyta</taxon>
        <taxon>Magnoliopsida</taxon>
        <taxon>eudicotyledons</taxon>
        <taxon>Gunneridae</taxon>
        <taxon>Pentapetalae</taxon>
        <taxon>rosids</taxon>
        <taxon>malvids</taxon>
        <taxon>Myrtales</taxon>
        <taxon>Melastomataceae</taxon>
        <taxon>Melastomatoideae</taxon>
        <taxon>Melastomateae</taxon>
        <taxon>Melastoma</taxon>
    </lineage>
</organism>
<dbReference type="Proteomes" id="UP001057402">
    <property type="component" value="Chromosome 8"/>
</dbReference>
<accession>A0ACB9N5P3</accession>
<protein>
    <submittedName>
        <fullName evidence="1">Uncharacterized protein</fullName>
    </submittedName>
</protein>
<name>A0ACB9N5P3_9MYRT</name>
<gene>
    <name evidence="1" type="ORF">MLD38_029258</name>
</gene>
<comment type="caution">
    <text evidence="1">The sequence shown here is derived from an EMBL/GenBank/DDBJ whole genome shotgun (WGS) entry which is preliminary data.</text>
</comment>
<dbReference type="EMBL" id="CM042887">
    <property type="protein sequence ID" value="KAI4331029.1"/>
    <property type="molecule type" value="Genomic_DNA"/>
</dbReference>
<evidence type="ECO:0000313" key="1">
    <source>
        <dbReference type="EMBL" id="KAI4331029.1"/>
    </source>
</evidence>
<reference evidence="2" key="1">
    <citation type="journal article" date="2023" name="Front. Plant Sci.">
        <title>Chromosomal-level genome assembly of Melastoma candidum provides insights into trichome evolution.</title>
        <authorList>
            <person name="Zhong Y."/>
            <person name="Wu W."/>
            <person name="Sun C."/>
            <person name="Zou P."/>
            <person name="Liu Y."/>
            <person name="Dai S."/>
            <person name="Zhou R."/>
        </authorList>
    </citation>
    <scope>NUCLEOTIDE SEQUENCE [LARGE SCALE GENOMIC DNA]</scope>
</reference>
<keyword evidence="2" id="KW-1185">Reference proteome</keyword>
<proteinExistence type="predicted"/>
<sequence length="308" mass="33605">MALQAGVSTSKVLVLVGAGLTGSIVLRSGRLSELISQLQEILKGVDDVDIASNKFDSAFLAAQIRQLAKEIRELSSSNPITIYNGGSSHAGSFASYLVPATALGVMGYCYMWWKGLSFSDVMFVTKHNMANAVATVSKQLENVSETLAATKRHLSKRLDTLDWKLEEQMDLSNLIANDVSEVNTNLSQIGLEVASIHQIVSGLERKMDLIESNQDSINCGLFSLYPVAKKLEDLSIKQGNPLRVTFEENPIKGLQFLSEANPLKEIEEPETNGKLDNPSMNSTVKAPPVTRRIHRSFPVGISLALDRS</sequence>